<keyword evidence="1" id="KW-0472">Membrane</keyword>
<evidence type="ECO:0000256" key="1">
    <source>
        <dbReference type="SAM" id="Phobius"/>
    </source>
</evidence>
<evidence type="ECO:0000313" key="2">
    <source>
        <dbReference type="EMBL" id="MPM81150.1"/>
    </source>
</evidence>
<dbReference type="AlphaFoldDB" id="A0A645CVG6"/>
<dbReference type="Gene3D" id="1.10.1760.20">
    <property type="match status" value="1"/>
</dbReference>
<reference evidence="2" key="1">
    <citation type="submission" date="2019-08" db="EMBL/GenBank/DDBJ databases">
        <authorList>
            <person name="Kucharzyk K."/>
            <person name="Murdoch R.W."/>
            <person name="Higgins S."/>
            <person name="Loffler F."/>
        </authorList>
    </citation>
    <scope>NUCLEOTIDE SEQUENCE</scope>
</reference>
<keyword evidence="1" id="KW-0812">Transmembrane</keyword>
<comment type="caution">
    <text evidence="2">The sequence shown here is derived from an EMBL/GenBank/DDBJ whole genome shotgun (WGS) entry which is preliminary data.</text>
</comment>
<feature type="transmembrane region" description="Helical" evidence="1">
    <location>
        <begin position="29"/>
        <end position="50"/>
    </location>
</feature>
<keyword evidence="1" id="KW-1133">Transmembrane helix</keyword>
<name>A0A645CVG6_9ZZZZ</name>
<organism evidence="2">
    <name type="scientific">bioreactor metagenome</name>
    <dbReference type="NCBI Taxonomy" id="1076179"/>
    <lineage>
        <taxon>unclassified sequences</taxon>
        <taxon>metagenomes</taxon>
        <taxon>ecological metagenomes</taxon>
    </lineage>
</organism>
<feature type="transmembrane region" description="Helical" evidence="1">
    <location>
        <begin position="57"/>
        <end position="79"/>
    </location>
</feature>
<accession>A0A645CVG6</accession>
<protein>
    <submittedName>
        <fullName evidence="2">Uncharacterized protein</fullName>
    </submittedName>
</protein>
<gene>
    <name evidence="2" type="ORF">SDC9_128202</name>
</gene>
<dbReference type="EMBL" id="VSSQ01030575">
    <property type="protein sequence ID" value="MPM81150.1"/>
    <property type="molecule type" value="Genomic_DNA"/>
</dbReference>
<sequence length="126" mass="13840">MALGTPWGVIAPVFGIVLGDIVMGSKNFIIGNLVIRSLMALFVAAFAAKVDDWKKSVVVAGMTEGIMLVLFFVYDLLIIREFKVVGVTILMQLIQGVVCALLGTVLLRYMPVMQPDRMLEIRRPAN</sequence>
<feature type="transmembrane region" description="Helical" evidence="1">
    <location>
        <begin position="85"/>
        <end position="109"/>
    </location>
</feature>
<proteinExistence type="predicted"/>